<evidence type="ECO:0000313" key="3">
    <source>
        <dbReference type="EMBL" id="RXR26561.1"/>
    </source>
</evidence>
<evidence type="ECO:0000313" key="4">
    <source>
        <dbReference type="Proteomes" id="UP000290958"/>
    </source>
</evidence>
<dbReference type="GO" id="GO:0008218">
    <property type="term" value="P:bioluminescence"/>
    <property type="evidence" value="ECO:0007669"/>
    <property type="project" value="InterPro"/>
</dbReference>
<comment type="caution">
    <text evidence="3">The sequence shown here is derived from an EMBL/GenBank/DDBJ whole genome shotgun (WGS) entry which is preliminary data.</text>
</comment>
<dbReference type="GO" id="GO:0003995">
    <property type="term" value="F:acyl-CoA dehydrogenase activity"/>
    <property type="evidence" value="ECO:0007669"/>
    <property type="project" value="InterPro"/>
</dbReference>
<feature type="compositionally biased region" description="Low complexity" evidence="2">
    <location>
        <begin position="9"/>
        <end position="20"/>
    </location>
</feature>
<gene>
    <name evidence="3" type="ORF">EQG66_12700</name>
</gene>
<dbReference type="Proteomes" id="UP000290958">
    <property type="component" value="Unassembled WGS sequence"/>
</dbReference>
<sequence>MRAHGQDVRGAGPPAQGRGARMQRHLCPAGSAGRRRMSHEAVTANPLDAVSVVLPQGTSLAELFARTPAPPFAPDALSFMESFSRRLLRDPAVRQYPELVALGFWARAASIKRLNTRFAEAYPEAVRLARGLAFHVAPSNVDTIFVYSLLLSLLAGNVNVIRVSSRGGDQADALMRVLSGALEETEDSVRARIAIIRYAHDRTVTDALCARCHIRVVWGGDATVSTIRQSPLAPAGTELVFPNKYSVSVFDAAAWLAADDKAAVAKDFVNDSLWFGQAACSSPRAVIWRGDEEATNAASASFWAEVRGAALAANFPLEGADAVAKLLAEQTAAIEVGAEVVGGSADNHVRVIRPPLSRLGGAPLASAGFFEDYRIGGLADLLPHIAENWQTVTSFGIAREDWAGFLGQHQPRGIARIVKPGHALNFDSLWDGVDLLAQMTRLVVIE</sequence>
<evidence type="ECO:0000256" key="2">
    <source>
        <dbReference type="SAM" id="MobiDB-lite"/>
    </source>
</evidence>
<evidence type="ECO:0000256" key="1">
    <source>
        <dbReference type="ARBA" id="ARBA00022857"/>
    </source>
</evidence>
<dbReference type="Pfam" id="PF05893">
    <property type="entry name" value="LuxC"/>
    <property type="match status" value="1"/>
</dbReference>
<dbReference type="OrthoDB" id="580775at2"/>
<dbReference type="SUPFAM" id="SSF53720">
    <property type="entry name" value="ALDH-like"/>
    <property type="match status" value="1"/>
</dbReference>
<dbReference type="InterPro" id="IPR016161">
    <property type="entry name" value="Ald_DH/histidinol_DH"/>
</dbReference>
<protein>
    <recommendedName>
        <fullName evidence="5">Long-chain-fatty-acyl-CoA reductase</fullName>
    </recommendedName>
</protein>
<name>A0A4Q1KEM7_9SPHN</name>
<dbReference type="InterPro" id="IPR008670">
    <property type="entry name" value="CoA_reduct_LuxC"/>
</dbReference>
<keyword evidence="1" id="KW-0521">NADP</keyword>
<accession>A0A4Q1KEM7</accession>
<dbReference type="EMBL" id="SBKP01000014">
    <property type="protein sequence ID" value="RXR26561.1"/>
    <property type="molecule type" value="Genomic_DNA"/>
</dbReference>
<reference evidence="4" key="1">
    <citation type="submission" date="2019-01" db="EMBL/GenBank/DDBJ databases">
        <title>Cytophagaceae bacterium strain CAR-16.</title>
        <authorList>
            <person name="Chen W.-M."/>
        </authorList>
    </citation>
    <scope>NUCLEOTIDE SEQUENCE [LARGE SCALE GENOMIC DNA]</scope>
    <source>
        <strain evidence="4">CHR27</strain>
    </source>
</reference>
<evidence type="ECO:0008006" key="5">
    <source>
        <dbReference type="Google" id="ProtNLM"/>
    </source>
</evidence>
<proteinExistence type="predicted"/>
<feature type="region of interest" description="Disordered" evidence="2">
    <location>
        <begin position="1"/>
        <end position="23"/>
    </location>
</feature>
<keyword evidence="4" id="KW-1185">Reference proteome</keyword>
<organism evidence="3 4">
    <name type="scientific">Sphingobium fluviale</name>
    <dbReference type="NCBI Taxonomy" id="2506423"/>
    <lineage>
        <taxon>Bacteria</taxon>
        <taxon>Pseudomonadati</taxon>
        <taxon>Pseudomonadota</taxon>
        <taxon>Alphaproteobacteria</taxon>
        <taxon>Sphingomonadales</taxon>
        <taxon>Sphingomonadaceae</taxon>
        <taxon>Sphingobium</taxon>
    </lineage>
</organism>
<dbReference type="AlphaFoldDB" id="A0A4Q1KEM7"/>